<dbReference type="OrthoDB" id="9759709at2"/>
<evidence type="ECO:0000256" key="1">
    <source>
        <dbReference type="ARBA" id="ARBA00009902"/>
    </source>
</evidence>
<organism evidence="8 9">
    <name type="scientific">Spiroplasma corruscae</name>
    <dbReference type="NCBI Taxonomy" id="216934"/>
    <lineage>
        <taxon>Bacteria</taxon>
        <taxon>Bacillati</taxon>
        <taxon>Mycoplasmatota</taxon>
        <taxon>Mollicutes</taxon>
        <taxon>Entomoplasmatales</taxon>
        <taxon>Spiroplasmataceae</taxon>
        <taxon>Spiroplasma</taxon>
    </lineage>
</organism>
<dbReference type="CDD" id="cd18623">
    <property type="entry name" value="GH32_ScrB-like"/>
    <property type="match status" value="1"/>
</dbReference>
<evidence type="ECO:0000259" key="7">
    <source>
        <dbReference type="Pfam" id="PF08244"/>
    </source>
</evidence>
<proteinExistence type="inferred from homology"/>
<dbReference type="EC" id="3.2.1.26" evidence="2"/>
<sequence>MKWEKHDKIDSSHLRFFEDWHDKKESDWYNNQFHLSGFCGSVNDPNGLVFHDNKYFIFIQNCPFSILHYNKSWALYTTTDFINYTYEGITLTPSNKYDKDGVFSGSARVNDKGEMEIYYTGNIKFNDIDRTSYTLKAFIDLKKKLVTKELLFECDKTKYTGHFRDPIVFEKNNKLFMMNGAQTYDKKGTLSIHGFENNQWKFIKDVNLDEGFEQHSYMVECPNHFYIDDKEFVFACFEQDAKLKDGSHFVKYRQVEIDNNLNIKFLTDLRKIDLGFDFYAPQVFSNIKDRTIMLGWLGNSKSNPFPKELNTWSNHLTVPRQLTVKGDKMYQYPIKEMDELRFQLIKPSKDSYFYDNGIVEVLASDINNNDFNLSIGNEKKSILLKVENNKFIVDRTNMDYKSEEDLPSILDFGNLKVNDLRVLIDRSCLEIFVNSGEHAISVRFFIKDHSKIKTNLNKLNVYQLEGYNYEWHNRIFKNELKEK</sequence>
<dbReference type="SUPFAM" id="SSF75005">
    <property type="entry name" value="Arabinanase/levansucrase/invertase"/>
    <property type="match status" value="1"/>
</dbReference>
<evidence type="ECO:0000256" key="4">
    <source>
        <dbReference type="ARBA" id="ARBA00023295"/>
    </source>
</evidence>
<comment type="similarity">
    <text evidence="1 5">Belongs to the glycosyl hydrolase 32 family.</text>
</comment>
<dbReference type="InterPro" id="IPR013320">
    <property type="entry name" value="ConA-like_dom_sf"/>
</dbReference>
<evidence type="ECO:0000259" key="6">
    <source>
        <dbReference type="Pfam" id="PF00251"/>
    </source>
</evidence>
<dbReference type="Pfam" id="PF08244">
    <property type="entry name" value="Glyco_hydro_32C"/>
    <property type="match status" value="1"/>
</dbReference>
<dbReference type="EMBL" id="CP022535">
    <property type="protein sequence ID" value="ASP28197.1"/>
    <property type="molecule type" value="Genomic_DNA"/>
</dbReference>
<keyword evidence="4 5" id="KW-0326">Glycosidase</keyword>
<dbReference type="GO" id="GO:0005975">
    <property type="term" value="P:carbohydrate metabolic process"/>
    <property type="evidence" value="ECO:0007669"/>
    <property type="project" value="InterPro"/>
</dbReference>
<feature type="domain" description="Glycosyl hydrolase family 32 C-terminal" evidence="7">
    <location>
        <begin position="370"/>
        <end position="447"/>
    </location>
</feature>
<evidence type="ECO:0000256" key="2">
    <source>
        <dbReference type="ARBA" id="ARBA00012758"/>
    </source>
</evidence>
<dbReference type="GO" id="GO:0004564">
    <property type="term" value="F:beta-fructofuranosidase activity"/>
    <property type="evidence" value="ECO:0007669"/>
    <property type="project" value="UniProtKB-EC"/>
</dbReference>
<name>A0A222ENX8_9MOLU</name>
<dbReference type="KEGG" id="scou:SCORR_v1c04230"/>
<dbReference type="PANTHER" id="PTHR43101:SF1">
    <property type="entry name" value="BETA-FRUCTOSIDASE"/>
    <property type="match status" value="1"/>
</dbReference>
<dbReference type="Proteomes" id="UP000203229">
    <property type="component" value="Chromosome"/>
</dbReference>
<dbReference type="Pfam" id="PF00251">
    <property type="entry name" value="Glyco_hydro_32N"/>
    <property type="match status" value="1"/>
</dbReference>
<dbReference type="InterPro" id="IPR013148">
    <property type="entry name" value="Glyco_hydro_32_N"/>
</dbReference>
<gene>
    <name evidence="8" type="primary">scrB</name>
    <name evidence="8" type="ORF">SCORR_v1c04230</name>
</gene>
<dbReference type="InterPro" id="IPR001362">
    <property type="entry name" value="Glyco_hydro_32"/>
</dbReference>
<reference evidence="8 9" key="1">
    <citation type="submission" date="2017-07" db="EMBL/GenBank/DDBJ databases">
        <title>Complete genome sequence of Spiroplasma corruscae EC-1 (DSM 19793).</title>
        <authorList>
            <person name="Tsai Y.-M."/>
            <person name="Lo W.-S."/>
            <person name="Kuo C.-H."/>
        </authorList>
    </citation>
    <scope>NUCLEOTIDE SEQUENCE [LARGE SCALE GENOMIC DNA]</scope>
    <source>
        <strain evidence="8 9">EC-1</strain>
    </source>
</reference>
<dbReference type="AlphaFoldDB" id="A0A222ENX8"/>
<keyword evidence="9" id="KW-1185">Reference proteome</keyword>
<dbReference type="SUPFAM" id="SSF49899">
    <property type="entry name" value="Concanavalin A-like lectins/glucanases"/>
    <property type="match status" value="1"/>
</dbReference>
<evidence type="ECO:0000313" key="9">
    <source>
        <dbReference type="Proteomes" id="UP000203229"/>
    </source>
</evidence>
<dbReference type="Gene3D" id="2.115.10.20">
    <property type="entry name" value="Glycosyl hydrolase domain, family 43"/>
    <property type="match status" value="1"/>
</dbReference>
<dbReference type="RefSeq" id="WP_094048710.1">
    <property type="nucleotide sequence ID" value="NZ_CP022535.1"/>
</dbReference>
<dbReference type="SMART" id="SM00640">
    <property type="entry name" value="Glyco_32"/>
    <property type="match status" value="1"/>
</dbReference>
<evidence type="ECO:0000256" key="3">
    <source>
        <dbReference type="ARBA" id="ARBA00022801"/>
    </source>
</evidence>
<accession>A0A222ENX8</accession>
<keyword evidence="3 5" id="KW-0378">Hydrolase</keyword>
<feature type="domain" description="Glycosyl hydrolase family 32 N-terminal" evidence="6">
    <location>
        <begin position="34"/>
        <end position="333"/>
    </location>
</feature>
<dbReference type="Gene3D" id="2.60.120.560">
    <property type="entry name" value="Exo-inulinase, domain 1"/>
    <property type="match status" value="1"/>
</dbReference>
<dbReference type="InterPro" id="IPR013189">
    <property type="entry name" value="Glyco_hydro_32_C"/>
</dbReference>
<dbReference type="PANTHER" id="PTHR43101">
    <property type="entry name" value="BETA-FRUCTOSIDASE"/>
    <property type="match status" value="1"/>
</dbReference>
<evidence type="ECO:0000256" key="5">
    <source>
        <dbReference type="RuleBase" id="RU362110"/>
    </source>
</evidence>
<dbReference type="InterPro" id="IPR023296">
    <property type="entry name" value="Glyco_hydro_beta-prop_sf"/>
</dbReference>
<evidence type="ECO:0000313" key="8">
    <source>
        <dbReference type="EMBL" id="ASP28197.1"/>
    </source>
</evidence>
<protein>
    <recommendedName>
        <fullName evidence="2">beta-fructofuranosidase</fullName>
        <ecNumber evidence="2">3.2.1.26</ecNumber>
    </recommendedName>
</protein>
<dbReference type="InterPro" id="IPR051214">
    <property type="entry name" value="GH32_Enzymes"/>
</dbReference>